<evidence type="ECO:0000313" key="12">
    <source>
        <dbReference type="Proteomes" id="UP000008144"/>
    </source>
</evidence>
<dbReference type="GeneTree" id="ENSGT00940000166323"/>
<evidence type="ECO:0000256" key="8">
    <source>
        <dbReference type="SAM" id="MobiDB-lite"/>
    </source>
</evidence>
<dbReference type="KEGG" id="cin:778926"/>
<dbReference type="PANTHER" id="PTHR24340">
    <property type="entry name" value="HOMEOBOX PROTEIN NKX"/>
    <property type="match status" value="1"/>
</dbReference>
<dbReference type="OMA" id="FDMPRYG"/>
<dbReference type="GO" id="GO:0000981">
    <property type="term" value="F:DNA-binding transcription factor activity, RNA polymerase II-specific"/>
    <property type="evidence" value="ECO:0000318"/>
    <property type="project" value="GO_Central"/>
</dbReference>
<dbReference type="OrthoDB" id="3137333at2759"/>
<keyword evidence="5 6" id="KW-0539">Nucleus</keyword>
<dbReference type="GO" id="GO:0000978">
    <property type="term" value="F:RNA polymerase II cis-regulatory region sequence-specific DNA binding"/>
    <property type="evidence" value="ECO:0000318"/>
    <property type="project" value="GO_Central"/>
</dbReference>
<dbReference type="Pfam" id="PF00046">
    <property type="entry name" value="Homeodomain"/>
    <property type="match status" value="1"/>
</dbReference>
<feature type="region of interest" description="Disordered" evidence="8">
    <location>
        <begin position="300"/>
        <end position="399"/>
    </location>
</feature>
<evidence type="ECO:0000313" key="11">
    <source>
        <dbReference type="Ensembl" id="ENSCINP00000024324.2"/>
    </source>
</evidence>
<dbReference type="InterPro" id="IPR050394">
    <property type="entry name" value="Homeobox_NK-like"/>
</dbReference>
<sequence length="623" mass="68712">MIPSPVGSTPFSVKDILNLERHQMSCQSSADDRDTPHVVNGYPVSCNDSIKSEDTQVLDMHSIYHHSSMEATQQASGELVKGRFEKLSKPHSRQIETNNMAASDSQFDMFSQNENAKYSKGAIDTRYAEATNTADTAASNLLHFSQNFHQIPYGESRALVAPFDMPRYGGEYFSPTSNYSGGYTHPYDNPPSNVEASRSSSFHSQQFTKPNDDVISTTHSTSSATAGNFYHRPANNFEPVREPGLERCPDNGDEFYTKTESPFPAFNQQHQPTPQSEHHSMPSYDEMNEKMYTDQTSETDITNNSMFDSSSSEAVVVDFPSPSGSPNKQHEDGRFGGSCTDESLPRTFSAADIRQDESVTQVTDSEKSDNVSTCSTSPEETEKKKTEDDTLKSRHRTRRKPRVLFSQAQVFELERRFKQQRYLSAPEREHLAQILKLTSTQVKIWFQNRRYKCKRMRQDKTLELASIGPPRRVAVPVLVRDGKSCLGGPGQVSHNAAPYNVTVTRYHNYPSSYSSCGYNSYPPNPPGYGPSAAAAAAVAGAAAAAYGNAATNGYNGFPPSMNGGQPGASPYPTPGLHQQHPPSMGVGNSPFQTSTVPTGHHMSQGGLHHHTPTDYMYKLGLCT</sequence>
<reference evidence="11" key="5">
    <citation type="journal article" date="2008" name="Genome Biol.">
        <title>Improved genome assembly and evidence-based global gene model set for the chordate Ciona intestinalis: new insight into intron and operon populations.</title>
        <authorList>
            <person name="Satou Y."/>
            <person name="Mineta K."/>
            <person name="Ogasawara M."/>
            <person name="Sasakura Y."/>
            <person name="Shoguchi E."/>
            <person name="Ueno K."/>
            <person name="Yamada L."/>
            <person name="Matsumoto J."/>
            <person name="Wasserscheid J."/>
            <person name="Dewar K."/>
            <person name="Wiley G.B."/>
            <person name="Macmil S.L."/>
            <person name="Roe B.A."/>
            <person name="Zeller R.W."/>
            <person name="Hastings K.E."/>
            <person name="Lemaire P."/>
            <person name="Lindquist E."/>
            <person name="Endo T."/>
            <person name="Hotta K."/>
            <person name="Inaba K."/>
        </authorList>
    </citation>
    <scope>NUCLEOTIDE SEQUENCE [LARGE SCALE GENOMIC DNA]</scope>
    <source>
        <strain evidence="11">wild type</strain>
    </source>
</reference>
<keyword evidence="4 6" id="KW-0371">Homeobox</keyword>
<accession>F6VT63</accession>
<dbReference type="GO" id="GO:0030154">
    <property type="term" value="P:cell differentiation"/>
    <property type="evidence" value="ECO:0000318"/>
    <property type="project" value="GO_Central"/>
</dbReference>
<dbReference type="HOGENOM" id="CLU_458508_0_0_1"/>
<dbReference type="SUPFAM" id="SSF46689">
    <property type="entry name" value="Homeodomain-like"/>
    <property type="match status" value="1"/>
</dbReference>
<reference evidence="12" key="1">
    <citation type="journal article" date="2002" name="Science">
        <title>The draft genome of Ciona intestinalis: insights into chordate and vertebrate origins.</title>
        <authorList>
            <person name="Dehal P."/>
            <person name="Satou Y."/>
            <person name="Campbell R.K."/>
            <person name="Chapman J."/>
            <person name="Degnan B."/>
            <person name="De Tomaso A."/>
            <person name="Davidson B."/>
            <person name="Di Gregorio A."/>
            <person name="Gelpke M."/>
            <person name="Goodstein D.M."/>
            <person name="Harafuji N."/>
            <person name="Hastings K.E."/>
            <person name="Ho I."/>
            <person name="Hotta K."/>
            <person name="Huang W."/>
            <person name="Kawashima T."/>
            <person name="Lemaire P."/>
            <person name="Martinez D."/>
            <person name="Meinertzhagen I.A."/>
            <person name="Necula S."/>
            <person name="Nonaka M."/>
            <person name="Putnam N."/>
            <person name="Rash S."/>
            <person name="Saiga H."/>
            <person name="Satake M."/>
            <person name="Terry A."/>
            <person name="Yamada L."/>
            <person name="Wang H.G."/>
            <person name="Awazu S."/>
            <person name="Azumi K."/>
            <person name="Boore J."/>
            <person name="Branno M."/>
            <person name="Chin-Bow S."/>
            <person name="DeSantis R."/>
            <person name="Doyle S."/>
            <person name="Francino P."/>
            <person name="Keys D.N."/>
            <person name="Haga S."/>
            <person name="Hayashi H."/>
            <person name="Hino K."/>
            <person name="Imai K.S."/>
            <person name="Inaba K."/>
            <person name="Kano S."/>
            <person name="Kobayashi K."/>
            <person name="Kobayashi M."/>
            <person name="Lee B.I."/>
            <person name="Makabe K.W."/>
            <person name="Manohar C."/>
            <person name="Matassi G."/>
            <person name="Medina M."/>
            <person name="Mochizuki Y."/>
            <person name="Mount S."/>
            <person name="Morishita T."/>
            <person name="Miura S."/>
            <person name="Nakayama A."/>
            <person name="Nishizaka S."/>
            <person name="Nomoto H."/>
            <person name="Ohta F."/>
            <person name="Oishi K."/>
            <person name="Rigoutsos I."/>
            <person name="Sano M."/>
            <person name="Sasaki A."/>
            <person name="Sasakura Y."/>
            <person name="Shoguchi E."/>
            <person name="Shin-i T."/>
            <person name="Spagnuolo A."/>
            <person name="Stainier D."/>
            <person name="Suzuki M.M."/>
            <person name="Tassy O."/>
            <person name="Takatori N."/>
            <person name="Tokuoka M."/>
            <person name="Yagi K."/>
            <person name="Yoshizaki F."/>
            <person name="Wada S."/>
            <person name="Zhang C."/>
            <person name="Hyatt P.D."/>
            <person name="Larimer F."/>
            <person name="Detter C."/>
            <person name="Doggett N."/>
            <person name="Glavina T."/>
            <person name="Hawkins T."/>
            <person name="Richardson P."/>
            <person name="Lucas S."/>
            <person name="Kohara Y."/>
            <person name="Levine M."/>
            <person name="Satoh N."/>
            <person name="Rokhsar D.S."/>
        </authorList>
    </citation>
    <scope>NUCLEOTIDE SEQUENCE [LARGE SCALE GENOMIC DNA]</scope>
</reference>
<dbReference type="Ensembl" id="ENSCINT00000024570.2">
    <property type="protein sequence ID" value="ENSCINP00000024324.2"/>
    <property type="gene ID" value="ENSCING00000007218.3"/>
</dbReference>
<feature type="region of interest" description="Disordered" evidence="8">
    <location>
        <begin position="183"/>
        <end position="213"/>
    </location>
</feature>
<dbReference type="SMART" id="SM00389">
    <property type="entry name" value="HOX"/>
    <property type="match status" value="1"/>
</dbReference>
<dbReference type="AlphaFoldDB" id="Q4H342"/>
<dbReference type="RefSeq" id="NP_001071957.1">
    <property type="nucleotide sequence ID" value="NM_001078489.1"/>
</dbReference>
<dbReference type="GO" id="GO:0005634">
    <property type="term" value="C:nucleus"/>
    <property type="evidence" value="ECO:0000318"/>
    <property type="project" value="GO_Central"/>
</dbReference>
<dbReference type="STRING" id="7719.ENSCINP00000024324"/>
<comment type="subcellular location">
    <subcellularLocation>
        <location evidence="1 6 7">Nucleus</location>
    </subcellularLocation>
</comment>
<dbReference type="InterPro" id="IPR017970">
    <property type="entry name" value="Homeobox_CS"/>
</dbReference>
<feature type="compositionally biased region" description="Polar residues" evidence="8">
    <location>
        <begin position="190"/>
        <end position="209"/>
    </location>
</feature>
<evidence type="ECO:0000313" key="10">
    <source>
        <dbReference type="EMBL" id="BAE06585.1"/>
    </source>
</evidence>
<gene>
    <name evidence="10" type="primary">Ci-NK4</name>
    <name evidence="11" type="synonym">nk4</name>
</gene>
<reference evidence="10" key="4">
    <citation type="submission" date="2005-04" db="EMBL/GenBank/DDBJ databases">
        <title>Expressed genes in Ciona intestinalis.</title>
        <authorList>
            <person name="Satou Y."/>
        </authorList>
    </citation>
    <scope>NUCLEOTIDE SEQUENCE</scope>
</reference>
<reference evidence="10" key="3">
    <citation type="journal article" date="2004" name="Development">
        <title>Gene expression profiles of transcription factors and signaling molecules in the ascidian embryo: towards a comprehensive understanding of gene networks.</title>
        <authorList>
            <person name="Imai K.S."/>
            <person name="Hino K."/>
            <person name="Yagi K."/>
            <person name="Satoh N."/>
            <person name="Satou Y."/>
        </authorList>
    </citation>
    <scope>NUCLEOTIDE SEQUENCE</scope>
</reference>
<name>Q4H342_CIOIN</name>
<dbReference type="InterPro" id="IPR020479">
    <property type="entry name" value="HD_metazoa"/>
</dbReference>
<dbReference type="GeneID" id="778926"/>
<evidence type="ECO:0000256" key="5">
    <source>
        <dbReference type="ARBA" id="ARBA00023242"/>
    </source>
</evidence>
<dbReference type="PROSITE" id="PS50071">
    <property type="entry name" value="HOMEOBOX_2"/>
    <property type="match status" value="1"/>
</dbReference>
<feature type="DNA-binding region" description="Homeobox" evidence="6">
    <location>
        <begin position="398"/>
        <end position="457"/>
    </location>
</feature>
<dbReference type="Gene3D" id="1.10.10.60">
    <property type="entry name" value="Homeodomain-like"/>
    <property type="match status" value="1"/>
</dbReference>
<accession>A0A1W2VS89</accession>
<dbReference type="EMBL" id="AB210580">
    <property type="protein sequence ID" value="BAE06585.1"/>
    <property type="molecule type" value="mRNA"/>
</dbReference>
<evidence type="ECO:0000256" key="6">
    <source>
        <dbReference type="PROSITE-ProRule" id="PRU00108"/>
    </source>
</evidence>
<proteinExistence type="evidence at transcript level"/>
<feature type="compositionally biased region" description="Polar residues" evidence="8">
    <location>
        <begin position="266"/>
        <end position="275"/>
    </location>
</feature>
<evidence type="ECO:0000256" key="1">
    <source>
        <dbReference type="ARBA" id="ARBA00004123"/>
    </source>
</evidence>
<dbReference type="PRINTS" id="PR00024">
    <property type="entry name" value="HOMEOBOX"/>
</dbReference>
<keyword evidence="12" id="KW-1185">Reference proteome</keyword>
<evidence type="ECO:0000256" key="7">
    <source>
        <dbReference type="RuleBase" id="RU000682"/>
    </source>
</evidence>
<dbReference type="FunFam" id="1.10.10.60:FF:000078">
    <property type="entry name" value="NK2 homeobox 3"/>
    <property type="match status" value="1"/>
</dbReference>
<evidence type="ECO:0000256" key="2">
    <source>
        <dbReference type="ARBA" id="ARBA00005661"/>
    </source>
</evidence>
<dbReference type="EMBL" id="EAAA01002696">
    <property type="status" value="NOT_ANNOTATED_CDS"/>
    <property type="molecule type" value="Genomic_DNA"/>
</dbReference>
<evidence type="ECO:0000256" key="3">
    <source>
        <dbReference type="ARBA" id="ARBA00023125"/>
    </source>
</evidence>
<dbReference type="InterPro" id="IPR009057">
    <property type="entry name" value="Homeodomain-like_sf"/>
</dbReference>
<keyword evidence="3 6" id="KW-0238">DNA-binding</keyword>
<reference evidence="10" key="2">
    <citation type="journal article" date="2003" name="Dev. Genes Evol.">
        <title>Genomewide surveys of developmentally relevant genes in Ciona intestinalis.</title>
        <authorList>
            <person name="Satou Y."/>
            <person name="Satoh N."/>
        </authorList>
    </citation>
    <scope>NUCLEOTIDE SEQUENCE</scope>
</reference>
<feature type="region of interest" description="Disordered" evidence="8">
    <location>
        <begin position="262"/>
        <end position="281"/>
    </location>
</feature>
<dbReference type="Proteomes" id="UP000008144">
    <property type="component" value="Chromosome 8"/>
</dbReference>
<evidence type="ECO:0000256" key="4">
    <source>
        <dbReference type="ARBA" id="ARBA00023155"/>
    </source>
</evidence>
<dbReference type="CDD" id="cd00086">
    <property type="entry name" value="homeodomain"/>
    <property type="match status" value="1"/>
</dbReference>
<dbReference type="CTD" id="778926"/>
<dbReference type="InterPro" id="IPR001356">
    <property type="entry name" value="HD"/>
</dbReference>
<dbReference type="PANTHER" id="PTHR24340:SF111">
    <property type="entry name" value="HOMEOBOX DOMAIN-CONTAINING PROTEIN"/>
    <property type="match status" value="1"/>
</dbReference>
<dbReference type="GO" id="GO:0006357">
    <property type="term" value="P:regulation of transcription by RNA polymerase II"/>
    <property type="evidence" value="ECO:0000318"/>
    <property type="project" value="GO_Central"/>
</dbReference>
<feature type="compositionally biased region" description="Polar residues" evidence="8">
    <location>
        <begin position="300"/>
        <end position="313"/>
    </location>
</feature>
<evidence type="ECO:0000259" key="9">
    <source>
        <dbReference type="PROSITE" id="PS50071"/>
    </source>
</evidence>
<dbReference type="PROSITE" id="PS00027">
    <property type="entry name" value="HOMEOBOX_1"/>
    <property type="match status" value="1"/>
</dbReference>
<accession>Q4H342</accession>
<comment type="similarity">
    <text evidence="2">Belongs to the NK-2 homeobox family.</text>
</comment>
<feature type="domain" description="Homeobox" evidence="9">
    <location>
        <begin position="396"/>
        <end position="456"/>
    </location>
</feature>
<reference evidence="11" key="6">
    <citation type="submission" date="2025-05" db="UniProtKB">
        <authorList>
            <consortium name="Ensembl"/>
        </authorList>
    </citation>
    <scope>IDENTIFICATION</scope>
</reference>
<protein>
    <submittedName>
        <fullName evidence="10 11">Transcription factor protein</fullName>
    </submittedName>
</protein>
<feature type="region of interest" description="Disordered" evidence="8">
    <location>
        <begin position="558"/>
        <end position="608"/>
    </location>
</feature>
<feature type="compositionally biased region" description="Basic and acidic residues" evidence="8">
    <location>
        <begin position="380"/>
        <end position="392"/>
    </location>
</feature>
<organism evidence="10">
    <name type="scientific">Ciona intestinalis</name>
    <name type="common">Transparent sea squirt</name>
    <name type="synonym">Ascidia intestinalis</name>
    <dbReference type="NCBI Taxonomy" id="7719"/>
    <lineage>
        <taxon>Eukaryota</taxon>
        <taxon>Metazoa</taxon>
        <taxon>Chordata</taxon>
        <taxon>Tunicata</taxon>
        <taxon>Ascidiacea</taxon>
        <taxon>Phlebobranchia</taxon>
        <taxon>Cionidae</taxon>
        <taxon>Ciona</taxon>
    </lineage>
</organism>